<keyword evidence="2" id="KW-1185">Reference proteome</keyword>
<proteinExistence type="predicted"/>
<evidence type="ECO:0000313" key="2">
    <source>
        <dbReference type="Proteomes" id="UP000326198"/>
    </source>
</evidence>
<organism evidence="1 2">
    <name type="scientific">Aspergillus bertholletiae</name>
    <dbReference type="NCBI Taxonomy" id="1226010"/>
    <lineage>
        <taxon>Eukaryota</taxon>
        <taxon>Fungi</taxon>
        <taxon>Dikarya</taxon>
        <taxon>Ascomycota</taxon>
        <taxon>Pezizomycotina</taxon>
        <taxon>Eurotiomycetes</taxon>
        <taxon>Eurotiomycetidae</taxon>
        <taxon>Eurotiales</taxon>
        <taxon>Aspergillaceae</taxon>
        <taxon>Aspergillus</taxon>
        <taxon>Aspergillus subgen. Circumdati</taxon>
    </lineage>
</organism>
<sequence length="61" mass="6952">MSWEDIRRKYFYASVSWSLKSGVEAIPCSPMDGGPTRIHDQTIRVSVEFDRRFMGAVDLGV</sequence>
<gene>
    <name evidence="1" type="ORF">BDV26DRAFT_258830</name>
</gene>
<protein>
    <submittedName>
        <fullName evidence="1">Uncharacterized protein</fullName>
    </submittedName>
</protein>
<evidence type="ECO:0000313" key="1">
    <source>
        <dbReference type="EMBL" id="KAE8379761.1"/>
    </source>
</evidence>
<dbReference type="EMBL" id="ML736190">
    <property type="protein sequence ID" value="KAE8379761.1"/>
    <property type="molecule type" value="Genomic_DNA"/>
</dbReference>
<reference evidence="1 2" key="1">
    <citation type="submission" date="2019-04" db="EMBL/GenBank/DDBJ databases">
        <title>Friends and foes A comparative genomics studyof 23 Aspergillus species from section Flavi.</title>
        <authorList>
            <consortium name="DOE Joint Genome Institute"/>
            <person name="Kjaerbolling I."/>
            <person name="Vesth T."/>
            <person name="Frisvad J.C."/>
            <person name="Nybo J.L."/>
            <person name="Theobald S."/>
            <person name="Kildgaard S."/>
            <person name="Isbrandt T."/>
            <person name="Kuo A."/>
            <person name="Sato A."/>
            <person name="Lyhne E.K."/>
            <person name="Kogle M.E."/>
            <person name="Wiebenga A."/>
            <person name="Kun R.S."/>
            <person name="Lubbers R.J."/>
            <person name="Makela M.R."/>
            <person name="Barry K."/>
            <person name="Chovatia M."/>
            <person name="Clum A."/>
            <person name="Daum C."/>
            <person name="Haridas S."/>
            <person name="He G."/>
            <person name="LaButti K."/>
            <person name="Lipzen A."/>
            <person name="Mondo S."/>
            <person name="Riley R."/>
            <person name="Salamov A."/>
            <person name="Simmons B.A."/>
            <person name="Magnuson J.K."/>
            <person name="Henrissat B."/>
            <person name="Mortensen U.H."/>
            <person name="Larsen T.O."/>
            <person name="Devries R.P."/>
            <person name="Grigoriev I.V."/>
            <person name="Machida M."/>
            <person name="Baker S.E."/>
            <person name="Andersen M.R."/>
        </authorList>
    </citation>
    <scope>NUCLEOTIDE SEQUENCE [LARGE SCALE GENOMIC DNA]</scope>
    <source>
        <strain evidence="1 2">IBT 29228</strain>
    </source>
</reference>
<name>A0A5N7BDB7_9EURO</name>
<accession>A0A5N7BDB7</accession>
<dbReference type="AlphaFoldDB" id="A0A5N7BDB7"/>
<dbReference type="Proteomes" id="UP000326198">
    <property type="component" value="Unassembled WGS sequence"/>
</dbReference>